<keyword evidence="5 6" id="KW-0804">Transcription</keyword>
<protein>
    <recommendedName>
        <fullName evidence="6">RNA polymerase sigma factor</fullName>
    </recommendedName>
</protein>
<evidence type="ECO:0000256" key="5">
    <source>
        <dbReference type="ARBA" id="ARBA00023163"/>
    </source>
</evidence>
<dbReference type="NCBIfam" id="TIGR02937">
    <property type="entry name" value="sigma70-ECF"/>
    <property type="match status" value="1"/>
</dbReference>
<name>A0A1W1WEK3_SULTA</name>
<keyword evidence="10" id="KW-1185">Reference proteome</keyword>
<dbReference type="GO" id="GO:0003677">
    <property type="term" value="F:DNA binding"/>
    <property type="evidence" value="ECO:0007669"/>
    <property type="project" value="UniProtKB-KW"/>
</dbReference>
<dbReference type="InterPro" id="IPR000838">
    <property type="entry name" value="RNA_pol_sigma70_ECF_CS"/>
</dbReference>
<dbReference type="InterPro" id="IPR039425">
    <property type="entry name" value="RNA_pol_sigma-70-like"/>
</dbReference>
<dbReference type="OrthoDB" id="9789355at2"/>
<dbReference type="Pfam" id="PF04542">
    <property type="entry name" value="Sigma70_r2"/>
    <property type="match status" value="1"/>
</dbReference>
<dbReference type="RefSeq" id="WP_020375507.1">
    <property type="nucleotide sequence ID" value="NZ_FWWY01000001.1"/>
</dbReference>
<dbReference type="Proteomes" id="UP000192660">
    <property type="component" value="Unassembled WGS sequence"/>
</dbReference>
<dbReference type="PANTHER" id="PTHR43133">
    <property type="entry name" value="RNA POLYMERASE ECF-TYPE SIGMA FACTO"/>
    <property type="match status" value="1"/>
</dbReference>
<dbReference type="SUPFAM" id="SSF88659">
    <property type="entry name" value="Sigma3 and sigma4 domains of RNA polymerase sigma factors"/>
    <property type="match status" value="1"/>
</dbReference>
<feature type="domain" description="RNA polymerase sigma factor 70 region 4 type 2" evidence="8">
    <location>
        <begin position="126"/>
        <end position="176"/>
    </location>
</feature>
<evidence type="ECO:0000256" key="3">
    <source>
        <dbReference type="ARBA" id="ARBA00023082"/>
    </source>
</evidence>
<dbReference type="EMBL" id="FWWY01000001">
    <property type="protein sequence ID" value="SMC04153.1"/>
    <property type="molecule type" value="Genomic_DNA"/>
</dbReference>
<dbReference type="InterPro" id="IPR014284">
    <property type="entry name" value="RNA_pol_sigma-70_dom"/>
</dbReference>
<dbReference type="GO" id="GO:0006950">
    <property type="term" value="P:response to stress"/>
    <property type="evidence" value="ECO:0007669"/>
    <property type="project" value="UniProtKB-ARBA"/>
</dbReference>
<dbReference type="Gene3D" id="1.10.1740.10">
    <property type="match status" value="1"/>
</dbReference>
<keyword evidence="3 6" id="KW-0731">Sigma factor</keyword>
<dbReference type="STRING" id="28034.BFX07_13555"/>
<evidence type="ECO:0000256" key="6">
    <source>
        <dbReference type="RuleBase" id="RU000716"/>
    </source>
</evidence>
<evidence type="ECO:0000259" key="8">
    <source>
        <dbReference type="Pfam" id="PF08281"/>
    </source>
</evidence>
<evidence type="ECO:0000256" key="1">
    <source>
        <dbReference type="ARBA" id="ARBA00010641"/>
    </source>
</evidence>
<accession>A0A1W1WEK3</accession>
<dbReference type="InterPro" id="IPR013325">
    <property type="entry name" value="RNA_pol_sigma_r2"/>
</dbReference>
<gene>
    <name evidence="9" type="ORF">SAMN00768000_1492</name>
</gene>
<dbReference type="GO" id="GO:0016987">
    <property type="term" value="F:sigma factor activity"/>
    <property type="evidence" value="ECO:0007669"/>
    <property type="project" value="UniProtKB-KW"/>
</dbReference>
<dbReference type="PROSITE" id="PS01063">
    <property type="entry name" value="SIGMA70_ECF"/>
    <property type="match status" value="1"/>
</dbReference>
<dbReference type="AlphaFoldDB" id="A0A1W1WEK3"/>
<evidence type="ECO:0000256" key="2">
    <source>
        <dbReference type="ARBA" id="ARBA00023015"/>
    </source>
</evidence>
<sequence>MGYSDDVDHCSDEELIIRIQRRDDKAFEQLYNRYASRVLGLIRRVIFDANESEDVLQIVFMSIWQKCHQYERERGSVQAFIFQIAKTRMIDYMRSHRHHDDVLVDMEEEDRQPDPIELDQVSHVVVDDLLKALSADERRALELTVYGGFTQQEIAKLLHKPPGTVKSWIRRGLIKLKRIVSETANDGGEGEKWHI</sequence>
<dbReference type="Pfam" id="PF08281">
    <property type="entry name" value="Sigma70_r4_2"/>
    <property type="match status" value="1"/>
</dbReference>
<dbReference type="CDD" id="cd06171">
    <property type="entry name" value="Sigma70_r4"/>
    <property type="match status" value="1"/>
</dbReference>
<evidence type="ECO:0000313" key="10">
    <source>
        <dbReference type="Proteomes" id="UP000192660"/>
    </source>
</evidence>
<dbReference type="GO" id="GO:0006352">
    <property type="term" value="P:DNA-templated transcription initiation"/>
    <property type="evidence" value="ECO:0007669"/>
    <property type="project" value="InterPro"/>
</dbReference>
<dbReference type="InterPro" id="IPR036388">
    <property type="entry name" value="WH-like_DNA-bd_sf"/>
</dbReference>
<organism evidence="9 10">
    <name type="scientific">Sulfobacillus thermosulfidooxidans (strain DSM 9293 / VKM B-1269 / AT-1)</name>
    <dbReference type="NCBI Taxonomy" id="929705"/>
    <lineage>
        <taxon>Bacteria</taxon>
        <taxon>Bacillati</taxon>
        <taxon>Bacillota</taxon>
        <taxon>Clostridia</taxon>
        <taxon>Eubacteriales</taxon>
        <taxon>Clostridiales Family XVII. Incertae Sedis</taxon>
        <taxon>Sulfobacillus</taxon>
    </lineage>
</organism>
<evidence type="ECO:0000313" key="9">
    <source>
        <dbReference type="EMBL" id="SMC04153.1"/>
    </source>
</evidence>
<dbReference type="InterPro" id="IPR007627">
    <property type="entry name" value="RNA_pol_sigma70_r2"/>
</dbReference>
<dbReference type="InterPro" id="IPR013324">
    <property type="entry name" value="RNA_pol_sigma_r3/r4-like"/>
</dbReference>
<dbReference type="SUPFAM" id="SSF88946">
    <property type="entry name" value="Sigma2 domain of RNA polymerase sigma factors"/>
    <property type="match status" value="1"/>
</dbReference>
<keyword evidence="2 6" id="KW-0805">Transcription regulation</keyword>
<evidence type="ECO:0000259" key="7">
    <source>
        <dbReference type="Pfam" id="PF04542"/>
    </source>
</evidence>
<keyword evidence="4 6" id="KW-0238">DNA-binding</keyword>
<evidence type="ECO:0000256" key="4">
    <source>
        <dbReference type="ARBA" id="ARBA00023125"/>
    </source>
</evidence>
<proteinExistence type="inferred from homology"/>
<feature type="domain" description="RNA polymerase sigma-70 region 2" evidence="7">
    <location>
        <begin position="30"/>
        <end position="97"/>
    </location>
</feature>
<reference evidence="10" key="1">
    <citation type="submission" date="2017-04" db="EMBL/GenBank/DDBJ databases">
        <authorList>
            <person name="Varghese N."/>
            <person name="Submissions S."/>
        </authorList>
    </citation>
    <scope>NUCLEOTIDE SEQUENCE [LARGE SCALE GENOMIC DNA]</scope>
    <source>
        <strain evidence="10">DSM 9293</strain>
    </source>
</reference>
<comment type="similarity">
    <text evidence="1 6">Belongs to the sigma-70 factor family. ECF subfamily.</text>
</comment>
<dbReference type="Gene3D" id="1.10.10.10">
    <property type="entry name" value="Winged helix-like DNA-binding domain superfamily/Winged helix DNA-binding domain"/>
    <property type="match status" value="1"/>
</dbReference>
<dbReference type="PANTHER" id="PTHR43133:SF62">
    <property type="entry name" value="RNA POLYMERASE SIGMA FACTOR SIGZ"/>
    <property type="match status" value="1"/>
</dbReference>
<dbReference type="InterPro" id="IPR013249">
    <property type="entry name" value="RNA_pol_sigma70_r4_t2"/>
</dbReference>